<reference evidence="2 3" key="1">
    <citation type="submission" date="2016-07" db="EMBL/GenBank/DDBJ databases">
        <title>Multiple horizontal gene transfer events from other fungi enriched the ability of initially mycotrophic Trichoderma (Ascomycota) to feed on dead plant biomass.</title>
        <authorList>
            <consortium name="DOE Joint Genome Institute"/>
            <person name="Aerts A."/>
            <person name="Atanasova L."/>
            <person name="Chenthamara K."/>
            <person name="Zhang J."/>
            <person name="Grujic M."/>
            <person name="Henrissat B."/>
            <person name="Kuo A."/>
            <person name="Salamov A."/>
            <person name="Lipzen A."/>
            <person name="Labutti K."/>
            <person name="Barry K."/>
            <person name="Miao Y."/>
            <person name="Rahimi M.J."/>
            <person name="Shen Q."/>
            <person name="Grigoriev I.V."/>
            <person name="Kubicek C.P."/>
            <person name="Druzhinina I.S."/>
        </authorList>
    </citation>
    <scope>NUCLEOTIDE SEQUENCE [LARGE SCALE GENOMIC DNA]</scope>
    <source>
        <strain evidence="2 3">CBS 433.97</strain>
    </source>
</reference>
<dbReference type="AlphaFoldDB" id="A0A2T3ZJZ5"/>
<evidence type="ECO:0000313" key="2">
    <source>
        <dbReference type="EMBL" id="PTB45131.1"/>
    </source>
</evidence>
<accession>A0A2T3ZJZ5</accession>
<keyword evidence="3" id="KW-1185">Reference proteome</keyword>
<feature type="transmembrane region" description="Helical" evidence="1">
    <location>
        <begin position="12"/>
        <end position="31"/>
    </location>
</feature>
<organism evidence="2 3">
    <name type="scientific">Trichoderma asperellum (strain ATCC 204424 / CBS 433.97 / NBRC 101777)</name>
    <dbReference type="NCBI Taxonomy" id="1042311"/>
    <lineage>
        <taxon>Eukaryota</taxon>
        <taxon>Fungi</taxon>
        <taxon>Dikarya</taxon>
        <taxon>Ascomycota</taxon>
        <taxon>Pezizomycotina</taxon>
        <taxon>Sordariomycetes</taxon>
        <taxon>Hypocreomycetidae</taxon>
        <taxon>Hypocreales</taxon>
        <taxon>Hypocreaceae</taxon>
        <taxon>Trichoderma</taxon>
    </lineage>
</organism>
<keyword evidence="1" id="KW-0472">Membrane</keyword>
<dbReference type="Proteomes" id="UP000240493">
    <property type="component" value="Unassembled WGS sequence"/>
</dbReference>
<evidence type="ECO:0000256" key="1">
    <source>
        <dbReference type="SAM" id="Phobius"/>
    </source>
</evidence>
<feature type="transmembrane region" description="Helical" evidence="1">
    <location>
        <begin position="104"/>
        <end position="129"/>
    </location>
</feature>
<keyword evidence="1" id="KW-1133">Transmembrane helix</keyword>
<gene>
    <name evidence="2" type="ORF">M441DRAFT_306930</name>
</gene>
<evidence type="ECO:0000313" key="3">
    <source>
        <dbReference type="Proteomes" id="UP000240493"/>
    </source>
</evidence>
<protein>
    <submittedName>
        <fullName evidence="2">Uncharacterized protein</fullName>
    </submittedName>
</protein>
<proteinExistence type="predicted"/>
<sequence length="135" mass="15923">MILDAKKNNCYFPCYMLFFFIFFSFKLAWFFEWTGKNCAFSLWTFFYTSFSPGKSKHKSDKKNSLGGGAIMFFFLWFGSAAFLLEHWETLQIPLQHGFNTASTFDILIIILPFLLFFLSRPLFCFWLLLMALPFG</sequence>
<feature type="transmembrane region" description="Helical" evidence="1">
    <location>
        <begin position="65"/>
        <end position="84"/>
    </location>
</feature>
<name>A0A2T3ZJZ5_TRIA4</name>
<dbReference type="EMBL" id="KZ679257">
    <property type="protein sequence ID" value="PTB45131.1"/>
    <property type="molecule type" value="Genomic_DNA"/>
</dbReference>
<keyword evidence="1" id="KW-0812">Transmembrane</keyword>